<dbReference type="PROSITE" id="PS00211">
    <property type="entry name" value="ABC_TRANSPORTER_1"/>
    <property type="match status" value="1"/>
</dbReference>
<feature type="domain" description="ABC transporter" evidence="9">
    <location>
        <begin position="29"/>
        <end position="270"/>
    </location>
</feature>
<dbReference type="FunFam" id="3.40.50.300:FF:000032">
    <property type="entry name" value="Export ABC transporter ATP-binding protein"/>
    <property type="match status" value="1"/>
</dbReference>
<dbReference type="InterPro" id="IPR017871">
    <property type="entry name" value="ABC_transporter-like_CS"/>
</dbReference>
<dbReference type="EMBL" id="SNXW01000009">
    <property type="protein sequence ID" value="TDP80967.1"/>
    <property type="molecule type" value="Genomic_DNA"/>
</dbReference>
<dbReference type="InterPro" id="IPR003593">
    <property type="entry name" value="AAA+_ATPase"/>
</dbReference>
<dbReference type="Pfam" id="PF00005">
    <property type="entry name" value="ABC_tran"/>
    <property type="match status" value="1"/>
</dbReference>
<feature type="compositionally biased region" description="Polar residues" evidence="8">
    <location>
        <begin position="9"/>
        <end position="21"/>
    </location>
</feature>
<evidence type="ECO:0000259" key="9">
    <source>
        <dbReference type="PROSITE" id="PS50893"/>
    </source>
</evidence>
<comment type="caution">
    <text evidence="10">The sequence shown here is derived from an EMBL/GenBank/DDBJ whole genome shotgun (WGS) entry which is preliminary data.</text>
</comment>
<dbReference type="Proteomes" id="UP000294593">
    <property type="component" value="Unassembled WGS sequence"/>
</dbReference>
<dbReference type="GO" id="GO:0016887">
    <property type="term" value="F:ATP hydrolysis activity"/>
    <property type="evidence" value="ECO:0007669"/>
    <property type="project" value="InterPro"/>
</dbReference>
<dbReference type="GO" id="GO:0022857">
    <property type="term" value="F:transmembrane transporter activity"/>
    <property type="evidence" value="ECO:0007669"/>
    <property type="project" value="TreeGrafter"/>
</dbReference>
<dbReference type="InterPro" id="IPR003439">
    <property type="entry name" value="ABC_transporter-like_ATP-bd"/>
</dbReference>
<name>A0A4R6R618_9BURK</name>
<sequence length="276" mass="29326">MALPKRITANPTASPSANPSARQMGAELVQLSGIRKVYNAGQPNEIEVLHGLDLRIRQGEFAALIGPSGSGKSTLLNVLGLLERASAGEYVLAGKAVSALDDDGLTRLRRDTLGFVFQFHHLLPAFSAEENVTMPARVRDGVVTPQARARARELLDAVGLAHAMDRTPAQLSGGMQQRVAIARALMLQPALVLADEPTGNLDTASSNEVFGLMRRIHDEVGTSFLVVTHDPRLAARCDRVIELVDGHIDRDGPISASTSMPSSPPSLPPSLPPSST</sequence>
<evidence type="ECO:0000256" key="7">
    <source>
        <dbReference type="ARBA" id="ARBA00038388"/>
    </source>
</evidence>
<evidence type="ECO:0000256" key="2">
    <source>
        <dbReference type="ARBA" id="ARBA00022475"/>
    </source>
</evidence>
<dbReference type="GO" id="GO:0005886">
    <property type="term" value="C:plasma membrane"/>
    <property type="evidence" value="ECO:0007669"/>
    <property type="project" value="TreeGrafter"/>
</dbReference>
<keyword evidence="3" id="KW-0547">Nucleotide-binding</keyword>
<evidence type="ECO:0000256" key="5">
    <source>
        <dbReference type="ARBA" id="ARBA00022989"/>
    </source>
</evidence>
<gene>
    <name evidence="10" type="ORF">EV672_1096</name>
</gene>
<evidence type="ECO:0000313" key="10">
    <source>
        <dbReference type="EMBL" id="TDP80967.1"/>
    </source>
</evidence>
<dbReference type="PROSITE" id="PS50893">
    <property type="entry name" value="ABC_TRANSPORTER_2"/>
    <property type="match status" value="1"/>
</dbReference>
<keyword evidence="5" id="KW-1133">Transmembrane helix</keyword>
<dbReference type="GO" id="GO:0044874">
    <property type="term" value="P:lipoprotein localization to outer membrane"/>
    <property type="evidence" value="ECO:0007669"/>
    <property type="project" value="TreeGrafter"/>
</dbReference>
<proteinExistence type="inferred from homology"/>
<keyword evidence="10" id="KW-0449">Lipoprotein</keyword>
<keyword evidence="11" id="KW-1185">Reference proteome</keyword>
<dbReference type="Gene3D" id="3.40.50.300">
    <property type="entry name" value="P-loop containing nucleotide triphosphate hydrolases"/>
    <property type="match status" value="1"/>
</dbReference>
<dbReference type="GO" id="GO:0098796">
    <property type="term" value="C:membrane protein complex"/>
    <property type="evidence" value="ECO:0007669"/>
    <property type="project" value="UniProtKB-ARBA"/>
</dbReference>
<accession>A0A4R6R618</accession>
<dbReference type="SMART" id="SM00382">
    <property type="entry name" value="AAA"/>
    <property type="match status" value="1"/>
</dbReference>
<organism evidence="10 11">
    <name type="scientific">Aquabacterium commune</name>
    <dbReference type="NCBI Taxonomy" id="70586"/>
    <lineage>
        <taxon>Bacteria</taxon>
        <taxon>Pseudomonadati</taxon>
        <taxon>Pseudomonadota</taxon>
        <taxon>Betaproteobacteria</taxon>
        <taxon>Burkholderiales</taxon>
        <taxon>Aquabacterium</taxon>
    </lineage>
</organism>
<feature type="region of interest" description="Disordered" evidence="8">
    <location>
        <begin position="251"/>
        <end position="276"/>
    </location>
</feature>
<evidence type="ECO:0000256" key="8">
    <source>
        <dbReference type="SAM" id="MobiDB-lite"/>
    </source>
</evidence>
<dbReference type="InterPro" id="IPR017911">
    <property type="entry name" value="MacB-like_ATP-bd"/>
</dbReference>
<dbReference type="PANTHER" id="PTHR24220:SF689">
    <property type="entry name" value="LIPOPROTEIN-RELEASING SYSTEM ATP-BINDING PROTEIN LOLD"/>
    <property type="match status" value="1"/>
</dbReference>
<keyword evidence="5" id="KW-0472">Membrane</keyword>
<feature type="compositionally biased region" description="Pro residues" evidence="8">
    <location>
        <begin position="262"/>
        <end position="276"/>
    </location>
</feature>
<keyword evidence="6" id="KW-0046">Antibiotic resistance</keyword>
<keyword evidence="2" id="KW-1003">Cell membrane</keyword>
<dbReference type="GO" id="GO:0005524">
    <property type="term" value="F:ATP binding"/>
    <property type="evidence" value="ECO:0007669"/>
    <property type="project" value="UniProtKB-KW"/>
</dbReference>
<keyword evidence="5" id="KW-0812">Transmembrane</keyword>
<dbReference type="SUPFAM" id="SSF52540">
    <property type="entry name" value="P-loop containing nucleoside triphosphate hydrolases"/>
    <property type="match status" value="1"/>
</dbReference>
<evidence type="ECO:0000256" key="3">
    <source>
        <dbReference type="ARBA" id="ARBA00022741"/>
    </source>
</evidence>
<keyword evidence="1" id="KW-0813">Transport</keyword>
<evidence type="ECO:0000256" key="1">
    <source>
        <dbReference type="ARBA" id="ARBA00022448"/>
    </source>
</evidence>
<protein>
    <submittedName>
        <fullName evidence="10">Lipoprotein-releasing system ATP-binding protein</fullName>
    </submittedName>
</protein>
<keyword evidence="4 10" id="KW-0067">ATP-binding</keyword>
<dbReference type="AlphaFoldDB" id="A0A4R6R618"/>
<evidence type="ECO:0000256" key="6">
    <source>
        <dbReference type="ARBA" id="ARBA00023251"/>
    </source>
</evidence>
<dbReference type="InterPro" id="IPR015854">
    <property type="entry name" value="ABC_transpr_LolD-like"/>
</dbReference>
<feature type="region of interest" description="Disordered" evidence="8">
    <location>
        <begin position="1"/>
        <end position="22"/>
    </location>
</feature>
<reference evidence="10 11" key="1">
    <citation type="submission" date="2019-03" db="EMBL/GenBank/DDBJ databases">
        <title>Genomic Encyclopedia of Type Strains, Phase IV (KMG-IV): sequencing the most valuable type-strain genomes for metagenomic binning, comparative biology and taxonomic classification.</title>
        <authorList>
            <person name="Goeker M."/>
        </authorList>
    </citation>
    <scope>NUCLEOTIDE SEQUENCE [LARGE SCALE GENOMIC DNA]</scope>
    <source>
        <strain evidence="10 11">DSM 11901</strain>
    </source>
</reference>
<dbReference type="CDD" id="cd03255">
    <property type="entry name" value="ABC_MJ0796_LolCDE_FtsE"/>
    <property type="match status" value="1"/>
</dbReference>
<evidence type="ECO:0000313" key="11">
    <source>
        <dbReference type="Proteomes" id="UP000294593"/>
    </source>
</evidence>
<dbReference type="GO" id="GO:0046677">
    <property type="term" value="P:response to antibiotic"/>
    <property type="evidence" value="ECO:0007669"/>
    <property type="project" value="UniProtKB-KW"/>
</dbReference>
<evidence type="ECO:0000256" key="4">
    <source>
        <dbReference type="ARBA" id="ARBA00022840"/>
    </source>
</evidence>
<dbReference type="InterPro" id="IPR027417">
    <property type="entry name" value="P-loop_NTPase"/>
</dbReference>
<dbReference type="PANTHER" id="PTHR24220">
    <property type="entry name" value="IMPORT ATP-BINDING PROTEIN"/>
    <property type="match status" value="1"/>
</dbReference>
<dbReference type="GO" id="GO:0089705">
    <property type="term" value="P:protein localization to outer membrane"/>
    <property type="evidence" value="ECO:0007669"/>
    <property type="project" value="TreeGrafter"/>
</dbReference>
<comment type="similarity">
    <text evidence="7">Belongs to the ABC transporter superfamily. Macrolide exporter (TC 3.A.1.122) family.</text>
</comment>